<evidence type="ECO:0000259" key="1">
    <source>
        <dbReference type="Pfam" id="PF22289"/>
    </source>
</evidence>
<dbReference type="InterPro" id="IPR048037">
    <property type="entry name" value="DmmA-like_C"/>
</dbReference>
<protein>
    <recommendedName>
        <fullName evidence="1">Dimethylamine monooxygenase subunit DmmA-like C-terminal domain-containing protein</fullName>
    </recommendedName>
</protein>
<accession>A0A4R1GGJ2</accession>
<dbReference type="RefSeq" id="WP_132291278.1">
    <property type="nucleotide sequence ID" value="NZ_SMFU01000008.1"/>
</dbReference>
<dbReference type="Pfam" id="PF22289">
    <property type="entry name" value="DmmA-like_C"/>
    <property type="match status" value="1"/>
</dbReference>
<comment type="caution">
    <text evidence="2">The sequence shown here is derived from an EMBL/GenBank/DDBJ whole genome shotgun (WGS) entry which is preliminary data.</text>
</comment>
<keyword evidence="3" id="KW-1185">Reference proteome</keyword>
<dbReference type="SUPFAM" id="SSF52343">
    <property type="entry name" value="Ferredoxin reductase-like, C-terminal NADP-linked domain"/>
    <property type="match status" value="1"/>
</dbReference>
<organism evidence="2 3">
    <name type="scientific">Marinobacterium mangrovicola</name>
    <dbReference type="NCBI Taxonomy" id="1476959"/>
    <lineage>
        <taxon>Bacteria</taxon>
        <taxon>Pseudomonadati</taxon>
        <taxon>Pseudomonadota</taxon>
        <taxon>Gammaproteobacteria</taxon>
        <taxon>Oceanospirillales</taxon>
        <taxon>Oceanospirillaceae</taxon>
        <taxon>Marinobacterium</taxon>
    </lineage>
</organism>
<feature type="domain" description="Dimethylamine monooxygenase subunit DmmA-like C-terminal" evidence="1">
    <location>
        <begin position="114"/>
        <end position="157"/>
    </location>
</feature>
<dbReference type="NCBIfam" id="NF041259">
    <property type="entry name" value="mono_DmmA_fam"/>
    <property type="match status" value="1"/>
</dbReference>
<evidence type="ECO:0000313" key="2">
    <source>
        <dbReference type="EMBL" id="TCK07158.1"/>
    </source>
</evidence>
<dbReference type="Proteomes" id="UP000294546">
    <property type="component" value="Unassembled WGS sequence"/>
</dbReference>
<dbReference type="EMBL" id="SMFU01000008">
    <property type="protein sequence ID" value="TCK07158.1"/>
    <property type="molecule type" value="Genomic_DNA"/>
</dbReference>
<dbReference type="InterPro" id="IPR039261">
    <property type="entry name" value="FNR_nucleotide-bd"/>
</dbReference>
<proteinExistence type="predicted"/>
<dbReference type="OrthoDB" id="6955242at2"/>
<sequence>MQIDPRIKSRPLYDPVVIRSKAKKHLFIGAGAELDALYASLPQEQCIRVAGGADGLTEALRAELDKVFDTLPLASAVYVCGSEGFMWDIRNLALAAGLADEQVQMCKPSTKERRLFCTHCYEITEGVTHSPQVCSACGRLLLVRDHYSKLHGAYVGVQINAEDPADIPETEELV</sequence>
<name>A0A4R1GGJ2_9GAMM</name>
<evidence type="ECO:0000313" key="3">
    <source>
        <dbReference type="Proteomes" id="UP000294546"/>
    </source>
</evidence>
<gene>
    <name evidence="2" type="ORF">CLV83_2016</name>
</gene>
<dbReference type="AlphaFoldDB" id="A0A4R1GGJ2"/>
<reference evidence="2 3" key="1">
    <citation type="submission" date="2019-03" db="EMBL/GenBank/DDBJ databases">
        <title>Genomic Encyclopedia of Archaeal and Bacterial Type Strains, Phase II (KMG-II): from individual species to whole genera.</title>
        <authorList>
            <person name="Goeker M."/>
        </authorList>
    </citation>
    <scope>NUCLEOTIDE SEQUENCE [LARGE SCALE GENOMIC DNA]</scope>
    <source>
        <strain evidence="2 3">DSM 27697</strain>
    </source>
</reference>